<name>A0A326U5I8_THEHA</name>
<sequence length="137" mass="15189">MEPGLTSVMLLVQDMPRVRAFYTELLGLVVVPEFSSPTGEFVFLHSKASRFNLMLQDIKVGTYGASTERGGVLIGFMVEDAAAVYQEWQTKGVEFVSGITDVGAGRSFVVRDPDGNYLNIYDLYPEVRKMQEAAQLI</sequence>
<evidence type="ECO:0000313" key="2">
    <source>
        <dbReference type="EMBL" id="PZW29201.1"/>
    </source>
</evidence>
<reference evidence="2 3" key="1">
    <citation type="submission" date="2018-06" db="EMBL/GenBank/DDBJ databases">
        <title>Genomic Encyclopedia of Archaeal and Bacterial Type Strains, Phase II (KMG-II): from individual species to whole genera.</title>
        <authorList>
            <person name="Goeker M."/>
        </authorList>
    </citation>
    <scope>NUCLEOTIDE SEQUENCE [LARGE SCALE GENOMIC DNA]</scope>
    <source>
        <strain evidence="2 3">ATCC BAA-1881</strain>
    </source>
</reference>
<dbReference type="Proteomes" id="UP000248806">
    <property type="component" value="Unassembled WGS sequence"/>
</dbReference>
<evidence type="ECO:0000259" key="1">
    <source>
        <dbReference type="PROSITE" id="PS51819"/>
    </source>
</evidence>
<dbReference type="GO" id="GO:0051213">
    <property type="term" value="F:dioxygenase activity"/>
    <property type="evidence" value="ECO:0007669"/>
    <property type="project" value="UniProtKB-KW"/>
</dbReference>
<feature type="domain" description="VOC" evidence="1">
    <location>
        <begin position="4"/>
        <end position="123"/>
    </location>
</feature>
<dbReference type="AlphaFoldDB" id="A0A326U5I8"/>
<dbReference type="PANTHER" id="PTHR36437:SF2">
    <property type="entry name" value="GLYOXALASE_BLEOMYCIN RESISTANCE PROTEIN_DIOXYGENASE"/>
    <property type="match status" value="1"/>
</dbReference>
<keyword evidence="3" id="KW-1185">Reference proteome</keyword>
<protein>
    <submittedName>
        <fullName evidence="2">Catechol 2,3-dioxygenase-like lactoylglutathione lyase family enzyme</fullName>
    </submittedName>
</protein>
<comment type="caution">
    <text evidence="2">The sequence shown here is derived from an EMBL/GenBank/DDBJ whole genome shotgun (WGS) entry which is preliminary data.</text>
</comment>
<organism evidence="2 3">
    <name type="scientific">Thermosporothrix hazakensis</name>
    <dbReference type="NCBI Taxonomy" id="644383"/>
    <lineage>
        <taxon>Bacteria</taxon>
        <taxon>Bacillati</taxon>
        <taxon>Chloroflexota</taxon>
        <taxon>Ktedonobacteria</taxon>
        <taxon>Ktedonobacterales</taxon>
        <taxon>Thermosporotrichaceae</taxon>
        <taxon>Thermosporothrix</taxon>
    </lineage>
</organism>
<keyword evidence="2" id="KW-0223">Dioxygenase</keyword>
<dbReference type="InterPro" id="IPR004360">
    <property type="entry name" value="Glyas_Fos-R_dOase_dom"/>
</dbReference>
<dbReference type="SUPFAM" id="SSF54593">
    <property type="entry name" value="Glyoxalase/Bleomycin resistance protein/Dihydroxybiphenyl dioxygenase"/>
    <property type="match status" value="1"/>
</dbReference>
<gene>
    <name evidence="2" type="ORF">EI42_02923</name>
</gene>
<dbReference type="InterPro" id="IPR029068">
    <property type="entry name" value="Glyas_Bleomycin-R_OHBP_Dase"/>
</dbReference>
<evidence type="ECO:0000313" key="3">
    <source>
        <dbReference type="Proteomes" id="UP000248806"/>
    </source>
</evidence>
<accession>A0A326U5I8</accession>
<dbReference type="GO" id="GO:0016829">
    <property type="term" value="F:lyase activity"/>
    <property type="evidence" value="ECO:0007669"/>
    <property type="project" value="UniProtKB-KW"/>
</dbReference>
<dbReference type="PROSITE" id="PS51819">
    <property type="entry name" value="VOC"/>
    <property type="match status" value="1"/>
</dbReference>
<dbReference type="RefSeq" id="WP_170142623.1">
    <property type="nucleotide sequence ID" value="NZ_BIFX01000001.1"/>
</dbReference>
<keyword evidence="2" id="KW-0560">Oxidoreductase</keyword>
<dbReference type="InterPro" id="IPR037523">
    <property type="entry name" value="VOC_core"/>
</dbReference>
<proteinExistence type="predicted"/>
<dbReference type="EMBL" id="QKUF01000009">
    <property type="protein sequence ID" value="PZW29201.1"/>
    <property type="molecule type" value="Genomic_DNA"/>
</dbReference>
<dbReference type="Gene3D" id="3.10.180.10">
    <property type="entry name" value="2,3-Dihydroxybiphenyl 1,2-Dioxygenase, domain 1"/>
    <property type="match status" value="1"/>
</dbReference>
<dbReference type="PANTHER" id="PTHR36437">
    <property type="entry name" value="GLYOXALASE/BLEOMYCIN RESISTANCE PROTEIN/DIOXYGENASE"/>
    <property type="match status" value="1"/>
</dbReference>
<dbReference type="Pfam" id="PF00903">
    <property type="entry name" value="Glyoxalase"/>
    <property type="match status" value="1"/>
</dbReference>
<keyword evidence="2" id="KW-0456">Lyase</keyword>